<proteinExistence type="predicted"/>
<dbReference type="Gene3D" id="1.10.10.60">
    <property type="entry name" value="Homeodomain-like"/>
    <property type="match status" value="1"/>
</dbReference>
<evidence type="ECO:0000313" key="6">
    <source>
        <dbReference type="Proteomes" id="UP001500689"/>
    </source>
</evidence>
<evidence type="ECO:0000259" key="4">
    <source>
        <dbReference type="PROSITE" id="PS01124"/>
    </source>
</evidence>
<feature type="domain" description="HTH araC/xylS-type" evidence="4">
    <location>
        <begin position="236"/>
        <end position="334"/>
    </location>
</feature>
<dbReference type="PANTHER" id="PTHR46796">
    <property type="entry name" value="HTH-TYPE TRANSCRIPTIONAL ACTIVATOR RHAS-RELATED"/>
    <property type="match status" value="1"/>
</dbReference>
<sequence>MTVSAYPGGAAGPATLLSKRQVCRTRSLEVIRENLGTVFYPARVDPADRHGERPASLLAAAGGRDLTVGLLWFGSDMLIDPGALGAYHVNVPVSGSVASECGGRQSIATVRRGAVFTPRDHTVLPRWSKDAAQICVKIRKSAVEAELEALLGRPVAGDVDFELGFDLGTAQAQSWLGVLRVVLDELDRPGSLLESSPGYRHHLELALITGLLCTQPHRFRAELIAEQPPARPRTVKRVLELIESDPRATHSLAGLARHAGVSARRLQVAFRETLQTTPMAHQRRVKLDHARAELLAGGHSTADVAYRWGFSNPGRFAAYYREVYGECPSDTLRRLT</sequence>
<dbReference type="InterPro" id="IPR035418">
    <property type="entry name" value="AraC-bd_2"/>
</dbReference>
<dbReference type="Pfam" id="PF14525">
    <property type="entry name" value="AraC_binding_2"/>
    <property type="match status" value="1"/>
</dbReference>
<accession>A0ABP6YPM1</accession>
<dbReference type="PANTHER" id="PTHR46796:SF12">
    <property type="entry name" value="HTH-TYPE DNA-BINDING TRANSCRIPTIONAL ACTIVATOR EUTR"/>
    <property type="match status" value="1"/>
</dbReference>
<keyword evidence="2" id="KW-0238">DNA-binding</keyword>
<dbReference type="PROSITE" id="PS01124">
    <property type="entry name" value="HTH_ARAC_FAMILY_2"/>
    <property type="match status" value="1"/>
</dbReference>
<organism evidence="5 6">
    <name type="scientific">Amycolatopsis ultiminotia</name>
    <dbReference type="NCBI Taxonomy" id="543629"/>
    <lineage>
        <taxon>Bacteria</taxon>
        <taxon>Bacillati</taxon>
        <taxon>Actinomycetota</taxon>
        <taxon>Actinomycetes</taxon>
        <taxon>Pseudonocardiales</taxon>
        <taxon>Pseudonocardiaceae</taxon>
        <taxon>Amycolatopsis</taxon>
    </lineage>
</organism>
<dbReference type="SUPFAM" id="SSF46689">
    <property type="entry name" value="Homeodomain-like"/>
    <property type="match status" value="2"/>
</dbReference>
<reference evidence="6" key="1">
    <citation type="journal article" date="2019" name="Int. J. Syst. Evol. Microbiol.">
        <title>The Global Catalogue of Microorganisms (GCM) 10K type strain sequencing project: providing services to taxonomists for standard genome sequencing and annotation.</title>
        <authorList>
            <consortium name="The Broad Institute Genomics Platform"/>
            <consortium name="The Broad Institute Genome Sequencing Center for Infectious Disease"/>
            <person name="Wu L."/>
            <person name="Ma J."/>
        </authorList>
    </citation>
    <scope>NUCLEOTIDE SEQUENCE [LARGE SCALE GENOMIC DNA]</scope>
    <source>
        <strain evidence="6">JCM 16898</strain>
    </source>
</reference>
<dbReference type="RefSeq" id="WP_344868912.1">
    <property type="nucleotide sequence ID" value="NZ_BAAAZN010000030.1"/>
</dbReference>
<dbReference type="InterPro" id="IPR018060">
    <property type="entry name" value="HTH_AraC"/>
</dbReference>
<name>A0ABP6YPM1_9PSEU</name>
<dbReference type="Pfam" id="PF12833">
    <property type="entry name" value="HTH_18"/>
    <property type="match status" value="1"/>
</dbReference>
<dbReference type="SMART" id="SM00342">
    <property type="entry name" value="HTH_ARAC"/>
    <property type="match status" value="1"/>
</dbReference>
<dbReference type="Proteomes" id="UP001500689">
    <property type="component" value="Unassembled WGS sequence"/>
</dbReference>
<dbReference type="InterPro" id="IPR009057">
    <property type="entry name" value="Homeodomain-like_sf"/>
</dbReference>
<dbReference type="EMBL" id="BAAAZN010000030">
    <property type="protein sequence ID" value="GAA3584938.1"/>
    <property type="molecule type" value="Genomic_DNA"/>
</dbReference>
<evidence type="ECO:0000256" key="2">
    <source>
        <dbReference type="ARBA" id="ARBA00023125"/>
    </source>
</evidence>
<comment type="caution">
    <text evidence="5">The sequence shown here is derived from an EMBL/GenBank/DDBJ whole genome shotgun (WGS) entry which is preliminary data.</text>
</comment>
<keyword evidence="6" id="KW-1185">Reference proteome</keyword>
<gene>
    <name evidence="5" type="ORF">GCM10022222_81960</name>
</gene>
<evidence type="ECO:0000313" key="5">
    <source>
        <dbReference type="EMBL" id="GAA3584938.1"/>
    </source>
</evidence>
<keyword evidence="1" id="KW-0805">Transcription regulation</keyword>
<evidence type="ECO:0000256" key="1">
    <source>
        <dbReference type="ARBA" id="ARBA00023015"/>
    </source>
</evidence>
<evidence type="ECO:0000256" key="3">
    <source>
        <dbReference type="ARBA" id="ARBA00023163"/>
    </source>
</evidence>
<dbReference type="InterPro" id="IPR050204">
    <property type="entry name" value="AraC_XylS_family_regulators"/>
</dbReference>
<protein>
    <recommendedName>
        <fullName evidence="4">HTH araC/xylS-type domain-containing protein</fullName>
    </recommendedName>
</protein>
<keyword evidence="3" id="KW-0804">Transcription</keyword>